<gene>
    <name evidence="15" type="primary">ilvD</name>
    <name evidence="18" type="ORF">RB2654_09884</name>
</gene>
<evidence type="ECO:0000256" key="10">
    <source>
        <dbReference type="ARBA" id="ARBA00023304"/>
    </source>
</evidence>
<keyword evidence="4 15" id="KW-0001">2Fe-2S</keyword>
<dbReference type="PROSITE" id="PS00887">
    <property type="entry name" value="ILVD_EDD_2"/>
    <property type="match status" value="1"/>
</dbReference>
<comment type="cofactor">
    <cofactor evidence="1 15">
        <name>Mg(2+)</name>
        <dbReference type="ChEBI" id="CHEBI:18420"/>
    </cofactor>
</comment>
<dbReference type="OrthoDB" id="9807077at2"/>
<feature type="binding site" evidence="15">
    <location>
        <position position="447"/>
    </location>
    <ligand>
        <name>Mg(2+)</name>
        <dbReference type="ChEBI" id="CHEBI:18420"/>
    </ligand>
</feature>
<feature type="active site" description="Proton acceptor" evidence="15">
    <location>
        <position position="473"/>
    </location>
</feature>
<evidence type="ECO:0000259" key="16">
    <source>
        <dbReference type="Pfam" id="PF00920"/>
    </source>
</evidence>
<evidence type="ECO:0000256" key="14">
    <source>
        <dbReference type="ARBA" id="ARBA00029490"/>
    </source>
</evidence>
<dbReference type="Pfam" id="PF24877">
    <property type="entry name" value="ILV_EDD_C"/>
    <property type="match status" value="1"/>
</dbReference>
<dbReference type="UniPathway" id="UPA00049">
    <property type="reaction ID" value="UER00061"/>
</dbReference>
<feature type="modified residue" description="N6-carboxylysine" evidence="15">
    <location>
        <position position="127"/>
    </location>
</feature>
<comment type="caution">
    <text evidence="18">The sequence shown here is derived from an EMBL/GenBank/DDBJ whole genome shotgun (WGS) entry which is preliminary data.</text>
</comment>
<organism evidence="18 19">
    <name type="scientific">Maritimibacter alkaliphilus HTCC2654</name>
    <dbReference type="NCBI Taxonomy" id="314271"/>
    <lineage>
        <taxon>Bacteria</taxon>
        <taxon>Pseudomonadati</taxon>
        <taxon>Pseudomonadota</taxon>
        <taxon>Alphaproteobacteria</taxon>
        <taxon>Rhodobacterales</taxon>
        <taxon>Roseobacteraceae</taxon>
        <taxon>Maritimibacter</taxon>
    </lineage>
</organism>
<evidence type="ECO:0000313" key="18">
    <source>
        <dbReference type="EMBL" id="EAQ13371.1"/>
    </source>
</evidence>
<feature type="domain" description="Dihydroxy-acid/6-phosphogluconate dehydratase C-terminal" evidence="17">
    <location>
        <begin position="365"/>
        <end position="554"/>
    </location>
</feature>
<dbReference type="PANTHER" id="PTHR21000:SF5">
    <property type="entry name" value="DIHYDROXY-ACID DEHYDRATASE, MITOCHONDRIAL"/>
    <property type="match status" value="1"/>
</dbReference>
<evidence type="ECO:0000256" key="5">
    <source>
        <dbReference type="ARBA" id="ARBA00022723"/>
    </source>
</evidence>
<dbReference type="EMBL" id="AAMT01000005">
    <property type="protein sequence ID" value="EAQ13371.1"/>
    <property type="molecule type" value="Genomic_DNA"/>
</dbReference>
<keyword evidence="9 15" id="KW-0456">Lyase</keyword>
<dbReference type="RefSeq" id="WP_008331057.1">
    <property type="nucleotide sequence ID" value="NZ_CH902578.1"/>
</dbReference>
<comment type="function">
    <text evidence="15">Functions in the biosynthesis of branched-chain amino acids. Catalyzes the dehydration of (2R,3R)-2,3-dihydroxy-3-methylpentanoate (2,3-dihydroxy-3-methylvalerate) into 2-oxo-3-methylpentanoate (2-oxo-3-methylvalerate) and of (2R)-2,3-dihydroxy-3-methylbutanoate (2,3-dihydroxyisovalerate) into 2-oxo-3-methylbutanoate (2-oxoisovalerate), the penultimate precursor to L-isoleucine and L-valine, respectively.</text>
</comment>
<evidence type="ECO:0000256" key="1">
    <source>
        <dbReference type="ARBA" id="ARBA00001946"/>
    </source>
</evidence>
<evidence type="ECO:0000256" key="2">
    <source>
        <dbReference type="ARBA" id="ARBA00006486"/>
    </source>
</evidence>
<evidence type="ECO:0000256" key="9">
    <source>
        <dbReference type="ARBA" id="ARBA00023239"/>
    </source>
</evidence>
<keyword evidence="10 15" id="KW-0100">Branched-chain amino acid biosynthesis</keyword>
<keyword evidence="3 15" id="KW-0028">Amino-acid biosynthesis</keyword>
<feature type="binding site" description="via carbamate group" evidence="15">
    <location>
        <position position="127"/>
    </location>
    <ligand>
        <name>Mg(2+)</name>
        <dbReference type="ChEBI" id="CHEBI:18420"/>
    </ligand>
</feature>
<evidence type="ECO:0000256" key="8">
    <source>
        <dbReference type="ARBA" id="ARBA00023014"/>
    </source>
</evidence>
<dbReference type="GO" id="GO:0009097">
    <property type="term" value="P:isoleucine biosynthetic process"/>
    <property type="evidence" value="ECO:0007669"/>
    <property type="project" value="UniProtKB-UniRule"/>
</dbReference>
<feature type="binding site" evidence="15">
    <location>
        <position position="52"/>
    </location>
    <ligand>
        <name>[2Fe-2S] cluster</name>
        <dbReference type="ChEBI" id="CHEBI:190135"/>
    </ligand>
</feature>
<accession>A3VEN3</accession>
<dbReference type="NCBIfam" id="NF002068">
    <property type="entry name" value="PRK00911.1"/>
    <property type="match status" value="1"/>
</dbReference>
<evidence type="ECO:0000256" key="15">
    <source>
        <dbReference type="HAMAP-Rule" id="MF_00012"/>
    </source>
</evidence>
<name>A3VEN3_9RHOB</name>
<evidence type="ECO:0000313" key="19">
    <source>
        <dbReference type="Proteomes" id="UP000002931"/>
    </source>
</evidence>
<comment type="pathway">
    <text evidence="13 15">Amino-acid biosynthesis; L-isoleucine biosynthesis; L-isoleucine from 2-oxobutanoate: step 3/4.</text>
</comment>
<dbReference type="PROSITE" id="PS00886">
    <property type="entry name" value="ILVD_EDD_1"/>
    <property type="match status" value="1"/>
</dbReference>
<feature type="binding site" evidence="15">
    <location>
        <position position="126"/>
    </location>
    <ligand>
        <name>Mg(2+)</name>
        <dbReference type="ChEBI" id="CHEBI:18420"/>
    </ligand>
</feature>
<evidence type="ECO:0000256" key="12">
    <source>
        <dbReference type="ARBA" id="ARBA00029436"/>
    </source>
</evidence>
<dbReference type="HOGENOM" id="CLU_014271_4_2_5"/>
<evidence type="ECO:0000256" key="11">
    <source>
        <dbReference type="ARBA" id="ARBA00029304"/>
    </source>
</evidence>
<comment type="cofactor">
    <cofactor evidence="15">
        <name>[2Fe-2S] cluster</name>
        <dbReference type="ChEBI" id="CHEBI:190135"/>
    </cofactor>
    <text evidence="15">Binds 1 [2Fe-2S] cluster per subunit. This cluster acts as a Lewis acid cofactor.</text>
</comment>
<dbReference type="InterPro" id="IPR004404">
    <property type="entry name" value="DihydroxyA_deHydtase"/>
</dbReference>
<dbReference type="UniPathway" id="UPA00047">
    <property type="reaction ID" value="UER00057"/>
</dbReference>
<dbReference type="GO" id="GO:0009099">
    <property type="term" value="P:L-valine biosynthetic process"/>
    <property type="evidence" value="ECO:0007669"/>
    <property type="project" value="UniProtKB-UniRule"/>
</dbReference>
<dbReference type="EC" id="4.2.1.9" evidence="14 15"/>
<evidence type="ECO:0000256" key="6">
    <source>
        <dbReference type="ARBA" id="ARBA00022842"/>
    </source>
</evidence>
<dbReference type="InterPro" id="IPR037237">
    <property type="entry name" value="IlvD/EDD_N"/>
</dbReference>
<comment type="pathway">
    <text evidence="12 15">Amino-acid biosynthesis; L-valine biosynthesis; L-valine from pyruvate: step 3/4.</text>
</comment>
<comment type="catalytic activity">
    <reaction evidence="11">
        <text>(2R)-2,3-dihydroxy-3-methylbutanoate = 3-methyl-2-oxobutanoate + H2O</text>
        <dbReference type="Rhea" id="RHEA:24809"/>
        <dbReference type="ChEBI" id="CHEBI:11851"/>
        <dbReference type="ChEBI" id="CHEBI:15377"/>
        <dbReference type="ChEBI" id="CHEBI:49072"/>
        <dbReference type="EC" id="4.2.1.9"/>
    </reaction>
    <physiologicalReaction direction="left-to-right" evidence="11">
        <dbReference type="Rhea" id="RHEA:24810"/>
    </physiologicalReaction>
</comment>
<dbReference type="eggNOG" id="COG0129">
    <property type="taxonomic scope" value="Bacteria"/>
</dbReference>
<dbReference type="SUPFAM" id="SSF143975">
    <property type="entry name" value="IlvD/EDD N-terminal domain-like"/>
    <property type="match status" value="1"/>
</dbReference>
<protein>
    <recommendedName>
        <fullName evidence="14 15">Dihydroxy-acid dehydratase</fullName>
        <shortName evidence="15">DAD</shortName>
        <ecNumber evidence="14 15">4.2.1.9</ecNumber>
    </recommendedName>
</protein>
<dbReference type="FunFam" id="3.50.30.80:FF:000001">
    <property type="entry name" value="Dihydroxy-acid dehydratase"/>
    <property type="match status" value="1"/>
</dbReference>
<dbReference type="Gene3D" id="3.50.30.80">
    <property type="entry name" value="IlvD/EDD C-terminal domain-like"/>
    <property type="match status" value="1"/>
</dbReference>
<evidence type="ECO:0000259" key="17">
    <source>
        <dbReference type="Pfam" id="PF24877"/>
    </source>
</evidence>
<dbReference type="AlphaFoldDB" id="A3VEN3"/>
<comment type="caution">
    <text evidence="15">Lacks conserved residue(s) required for the propagation of feature annotation.</text>
</comment>
<dbReference type="Pfam" id="PF00920">
    <property type="entry name" value="ILVD_EDD_N"/>
    <property type="match status" value="1"/>
</dbReference>
<keyword evidence="19" id="KW-1185">Reference proteome</keyword>
<comment type="catalytic activity">
    <reaction evidence="15">
        <text>(2R,3R)-2,3-dihydroxy-3-methylpentanoate = (S)-3-methyl-2-oxopentanoate + H2O</text>
        <dbReference type="Rhea" id="RHEA:27694"/>
        <dbReference type="ChEBI" id="CHEBI:15377"/>
        <dbReference type="ChEBI" id="CHEBI:35146"/>
        <dbReference type="ChEBI" id="CHEBI:49258"/>
        <dbReference type="EC" id="4.2.1.9"/>
    </reaction>
</comment>
<keyword evidence="6 15" id="KW-0460">Magnesium</keyword>
<dbReference type="InterPro" id="IPR020558">
    <property type="entry name" value="DiOHA_6PGluconate_deHydtase_CS"/>
</dbReference>
<dbReference type="HAMAP" id="MF_00012">
    <property type="entry name" value="IlvD"/>
    <property type="match status" value="1"/>
</dbReference>
<dbReference type="GO" id="GO:0000287">
    <property type="term" value="F:magnesium ion binding"/>
    <property type="evidence" value="ECO:0007669"/>
    <property type="project" value="UniProtKB-UniRule"/>
</dbReference>
<keyword evidence="8 15" id="KW-0411">Iron-sulfur</keyword>
<reference evidence="18 19" key="1">
    <citation type="journal article" date="2010" name="J. Bacteriol.">
        <title>Genome sequences of Pelagibaca bermudensis HTCC2601T and Maritimibacter alkaliphilus HTCC2654T, the type strains of two marine Roseobacter genera.</title>
        <authorList>
            <person name="Thrash J.C."/>
            <person name="Cho J.C."/>
            <person name="Ferriera S."/>
            <person name="Johnson J."/>
            <person name="Vergin K.L."/>
            <person name="Giovannoni S.J."/>
        </authorList>
    </citation>
    <scope>NUCLEOTIDE SEQUENCE [LARGE SCALE GENOMIC DNA]</scope>
    <source>
        <strain evidence="18 19">HTCC2654</strain>
    </source>
</reference>
<comment type="subunit">
    <text evidence="15">Homodimer.</text>
</comment>
<evidence type="ECO:0000256" key="4">
    <source>
        <dbReference type="ARBA" id="ARBA00022714"/>
    </source>
</evidence>
<dbReference type="InterPro" id="IPR050165">
    <property type="entry name" value="DHAD_IlvD/Edd"/>
</dbReference>
<dbReference type="SUPFAM" id="SSF52016">
    <property type="entry name" value="LeuD/IlvD-like"/>
    <property type="match status" value="1"/>
</dbReference>
<keyword evidence="5 15" id="KW-0479">Metal-binding</keyword>
<dbReference type="Proteomes" id="UP000002931">
    <property type="component" value="Unassembled WGS sequence"/>
</dbReference>
<feature type="binding site" evidence="15">
    <location>
        <position position="84"/>
    </location>
    <ligand>
        <name>Mg(2+)</name>
        <dbReference type="ChEBI" id="CHEBI:18420"/>
    </ligand>
</feature>
<dbReference type="STRING" id="314271.RB2654_09884"/>
<evidence type="ECO:0000256" key="13">
    <source>
        <dbReference type="ARBA" id="ARBA00029437"/>
    </source>
</evidence>
<comment type="similarity">
    <text evidence="2 15">Belongs to the IlvD/Edd family.</text>
</comment>
<dbReference type="InterPro" id="IPR042096">
    <property type="entry name" value="Dihydro-acid_dehy_C"/>
</dbReference>
<sequence length="560" mass="58746">MTKRDTLISRTIVEGLDRAPHRAFLRAMGHDDTALASPFVGIAHTASEVTPCTMSLPPQIQSAKLGITREGMTPFEFGTITVADSMSMNHRGMRFSLVSREIIADSIDAVVRGHAYDGLMTFASCDKTLPGMLMAIARINRPSVFLYGGAALPTPWNGQDIGVVDVYEGVGRVYEGTSSEEELDAMERVGVPTVGSCAGQFTANTMALVAEVLGLAPLGVAYLPAVYSERQALVKRAAGLLRRAVDENGPLPSDLITRESLENAVVAVGATGGSTNALLHLPAIANEVGISFTLDDIAKVLEDVPLVADLKPGGAYWARDMHHVGSTPALLRVLKGAGVLHTDTPSVEGRTLGELADTGPEADGKVIRAVGNPVTPTSGVVVLKGSLAPEGAVLKVAGLKHTVHEGPARVFECEEDAVAAVRKREYEAGDVIVIRNEGPKGGPGMREMLGVTALLYGQGMGEKVALITDGRFSGATRGLCIGHVGPEAAAGGPIGLIRTGDIIQIDAGKRELNVKLSTDELARRTRPPVPEGLEPETATLRKYAALVGPAHLGATTHRNT</sequence>
<evidence type="ECO:0000256" key="7">
    <source>
        <dbReference type="ARBA" id="ARBA00023004"/>
    </source>
</evidence>
<dbReference type="GO" id="GO:0004160">
    <property type="term" value="F:dihydroxy-acid dehydratase activity"/>
    <property type="evidence" value="ECO:0007669"/>
    <property type="project" value="UniProtKB-UniRule"/>
</dbReference>
<evidence type="ECO:0000256" key="3">
    <source>
        <dbReference type="ARBA" id="ARBA00022605"/>
    </source>
</evidence>
<feature type="domain" description="Dihydroxy-acid/6-phosphogluconate dehydratase N-terminal" evidence="16">
    <location>
        <begin position="38"/>
        <end position="354"/>
    </location>
</feature>
<proteinExistence type="inferred from homology"/>
<dbReference type="GO" id="GO:0051537">
    <property type="term" value="F:2 iron, 2 sulfur cluster binding"/>
    <property type="evidence" value="ECO:0007669"/>
    <property type="project" value="UniProtKB-UniRule"/>
</dbReference>
<keyword evidence="7 15" id="KW-0408">Iron</keyword>
<dbReference type="InterPro" id="IPR056740">
    <property type="entry name" value="ILV_EDD_C"/>
</dbReference>
<dbReference type="InterPro" id="IPR000581">
    <property type="entry name" value="ILV_EDD_N"/>
</dbReference>
<dbReference type="PANTHER" id="PTHR21000">
    <property type="entry name" value="DIHYDROXY-ACID DEHYDRATASE DAD"/>
    <property type="match status" value="1"/>
</dbReference>